<feature type="transmembrane region" description="Helical" evidence="7">
    <location>
        <begin position="12"/>
        <end position="37"/>
    </location>
</feature>
<evidence type="ECO:0000256" key="4">
    <source>
        <dbReference type="ARBA" id="ARBA00023136"/>
    </source>
</evidence>
<feature type="compositionally biased region" description="Basic and acidic residues" evidence="6">
    <location>
        <begin position="238"/>
        <end position="252"/>
    </location>
</feature>
<keyword evidence="10" id="KW-1185">Reference proteome</keyword>
<feature type="region of interest" description="Disordered" evidence="6">
    <location>
        <begin position="237"/>
        <end position="266"/>
    </location>
</feature>
<reference evidence="9" key="1">
    <citation type="submission" date="2017-07" db="EMBL/GenBank/DDBJ databases">
        <title>Taro Niue Genome Assembly and Annotation.</title>
        <authorList>
            <person name="Atibalentja N."/>
            <person name="Keating K."/>
            <person name="Fields C.J."/>
        </authorList>
    </citation>
    <scope>NUCLEOTIDE SEQUENCE</scope>
    <source>
        <strain evidence="9">Niue_2</strain>
        <tissue evidence="9">Leaf</tissue>
    </source>
</reference>
<feature type="compositionally biased region" description="Basic and acidic residues" evidence="6">
    <location>
        <begin position="640"/>
        <end position="651"/>
    </location>
</feature>
<evidence type="ECO:0000256" key="2">
    <source>
        <dbReference type="ARBA" id="ARBA00022692"/>
    </source>
</evidence>
<feature type="compositionally biased region" description="Polar residues" evidence="6">
    <location>
        <begin position="130"/>
        <end position="152"/>
    </location>
</feature>
<feature type="region of interest" description="Disordered" evidence="6">
    <location>
        <begin position="120"/>
        <end position="177"/>
    </location>
</feature>
<keyword evidence="2 7" id="KW-0812">Transmembrane</keyword>
<feature type="domain" description="GTD-binding" evidence="8">
    <location>
        <begin position="290"/>
        <end position="388"/>
    </location>
</feature>
<dbReference type="Pfam" id="PF04576">
    <property type="entry name" value="Zein-binding"/>
    <property type="match status" value="1"/>
</dbReference>
<comment type="caution">
    <text evidence="9">The sequence shown here is derived from an EMBL/GenBank/DDBJ whole genome shotgun (WGS) entry which is preliminary data.</text>
</comment>
<evidence type="ECO:0000313" key="9">
    <source>
        <dbReference type="EMBL" id="MQL87147.1"/>
    </source>
</evidence>
<dbReference type="PROSITE" id="PS51775">
    <property type="entry name" value="GTD_BINDING"/>
    <property type="match status" value="1"/>
</dbReference>
<organism evidence="9 10">
    <name type="scientific">Colocasia esculenta</name>
    <name type="common">Wild taro</name>
    <name type="synonym">Arum esculentum</name>
    <dbReference type="NCBI Taxonomy" id="4460"/>
    <lineage>
        <taxon>Eukaryota</taxon>
        <taxon>Viridiplantae</taxon>
        <taxon>Streptophyta</taxon>
        <taxon>Embryophyta</taxon>
        <taxon>Tracheophyta</taxon>
        <taxon>Spermatophyta</taxon>
        <taxon>Magnoliopsida</taxon>
        <taxon>Liliopsida</taxon>
        <taxon>Araceae</taxon>
        <taxon>Aroideae</taxon>
        <taxon>Colocasieae</taxon>
        <taxon>Colocasia</taxon>
    </lineage>
</organism>
<evidence type="ECO:0000313" key="10">
    <source>
        <dbReference type="Proteomes" id="UP000652761"/>
    </source>
</evidence>
<sequence>MAACRAIHSWTFCALVGAFLDLALAYFMLCGAALAFFTAKFLGVFGLRLPCPCGGLFGRPTGHCLQHLLVEYPPRIVSSVQLSVRDRFPFDSVWAEEEGSPGQYDVKFVRDEAQSHRLLEMPREEEESCGSVSNSNAVKSQNLSSGGPSSVNKGDLPETAYSPWRPRDGSDVKGKGVISSLRPRLGLRRRRRAAAEQRRSSPILPFYLQSGWPGAQDSNYSTDEQMLELSGDNIKTLDSGDHSLPDNLKRPDSIGTVEGDTSVTGSNHDLTARQAVEKHLFAGSPEEHANVIRVLELALKEEKAARSALYLELEKERSAAATAADEAMAMILRLQKEKASIEMEARQYQRMIEEKSAYDEEEMDILKEIIVRREREKHFLEKEVELYRQMMVSGEGSEQQPSDEFNNMVGMIEQKPGCSFDFSDGPKFMEKDISNCDNGCLDNGPLNVDAGADGVQFSDHIIYKKGDDDAQFFGNLSNLSDHMGSVEDLKHGCDEKSRNFDVTHVKGLERSDKYDLEFQEKGMLTVDVYHPSQQRQTSRSGGDSSSCKLKENTYLNEASISVDKSGENCAKSFGTYPSVGIDWEKYKDEGEESCKSSCSQMESEQSVHDVHVIDDKGCDERNEKGSVSSHVGSGSVSSRTSDRRFESDGNRKIGIPRSHSSSSWLEAEQNVHRSVSDLTGVLLPLNTSHDSSSFSELRRNSMSAVGKERLKLETEVEHLRERLRIIQQGREKLNFSVENKDKENLQLQLLEEIASQLKEIRQLTEPAKAMRQASLPPSSSQAMIIDQFEKQIVGAASSRGKWDKQTALLVQTQPLCGEPPPCGRILGTLCGDG</sequence>
<keyword evidence="4 7" id="KW-0472">Membrane</keyword>
<dbReference type="OrthoDB" id="1933744at2759"/>
<name>A0A843UXH2_COLES</name>
<dbReference type="GO" id="GO:0080115">
    <property type="term" value="F:myosin XI tail binding"/>
    <property type="evidence" value="ECO:0007669"/>
    <property type="project" value="UniProtKB-ARBA"/>
</dbReference>
<keyword evidence="5" id="KW-0175">Coiled coil</keyword>
<proteinExistence type="predicted"/>
<comment type="subcellular location">
    <subcellularLocation>
        <location evidence="1">Membrane</location>
    </subcellularLocation>
</comment>
<evidence type="ECO:0000259" key="8">
    <source>
        <dbReference type="PROSITE" id="PS51775"/>
    </source>
</evidence>
<accession>A0A843UXH2</accession>
<dbReference type="PANTHER" id="PTHR31422">
    <property type="entry name" value="BNAANNG28530D PROTEIN"/>
    <property type="match status" value="1"/>
</dbReference>
<keyword evidence="3 7" id="KW-1133">Transmembrane helix</keyword>
<dbReference type="PANTHER" id="PTHR31422:SF3">
    <property type="entry name" value="GTD-BINDING DOMAIN-CONTAINING PROTEIN"/>
    <property type="match status" value="1"/>
</dbReference>
<feature type="region of interest" description="Disordered" evidence="6">
    <location>
        <begin position="529"/>
        <end position="548"/>
    </location>
</feature>
<feature type="compositionally biased region" description="Low complexity" evidence="6">
    <location>
        <begin position="625"/>
        <end position="638"/>
    </location>
</feature>
<feature type="coiled-coil region" evidence="5">
    <location>
        <begin position="702"/>
        <end position="760"/>
    </location>
</feature>
<dbReference type="EMBL" id="NMUH01000956">
    <property type="protein sequence ID" value="MQL87147.1"/>
    <property type="molecule type" value="Genomic_DNA"/>
</dbReference>
<evidence type="ECO:0000256" key="6">
    <source>
        <dbReference type="SAM" id="MobiDB-lite"/>
    </source>
</evidence>
<gene>
    <name evidence="9" type="ORF">Taro_019681</name>
</gene>
<feature type="compositionally biased region" description="Basic and acidic residues" evidence="6">
    <location>
        <begin position="165"/>
        <end position="174"/>
    </location>
</feature>
<evidence type="ECO:0000256" key="5">
    <source>
        <dbReference type="SAM" id="Coils"/>
    </source>
</evidence>
<evidence type="ECO:0000256" key="1">
    <source>
        <dbReference type="ARBA" id="ARBA00004370"/>
    </source>
</evidence>
<evidence type="ECO:0000256" key="3">
    <source>
        <dbReference type="ARBA" id="ARBA00022989"/>
    </source>
</evidence>
<feature type="coiled-coil region" evidence="5">
    <location>
        <begin position="324"/>
        <end position="383"/>
    </location>
</feature>
<dbReference type="InterPro" id="IPR007656">
    <property type="entry name" value="GTD-bd"/>
</dbReference>
<dbReference type="Proteomes" id="UP000652761">
    <property type="component" value="Unassembled WGS sequence"/>
</dbReference>
<dbReference type="GO" id="GO:0016020">
    <property type="term" value="C:membrane"/>
    <property type="evidence" value="ECO:0007669"/>
    <property type="project" value="UniProtKB-SubCell"/>
</dbReference>
<feature type="region of interest" description="Disordered" evidence="6">
    <location>
        <begin position="617"/>
        <end position="664"/>
    </location>
</feature>
<protein>
    <recommendedName>
        <fullName evidence="8">GTD-binding domain-containing protein</fullName>
    </recommendedName>
</protein>
<dbReference type="AlphaFoldDB" id="A0A843UXH2"/>
<feature type="compositionally biased region" description="Polar residues" evidence="6">
    <location>
        <begin position="531"/>
        <end position="548"/>
    </location>
</feature>
<evidence type="ECO:0000256" key="7">
    <source>
        <dbReference type="SAM" id="Phobius"/>
    </source>
</evidence>